<dbReference type="Gene3D" id="3.40.50.1820">
    <property type="entry name" value="alpha/beta hydrolase"/>
    <property type="match status" value="1"/>
</dbReference>
<dbReference type="Pfam" id="PF06342">
    <property type="entry name" value="DUF1057"/>
    <property type="match status" value="1"/>
</dbReference>
<evidence type="ECO:0000313" key="1">
    <source>
        <dbReference type="EMBL" id="CAI5451289.1"/>
    </source>
</evidence>
<protein>
    <recommendedName>
        <fullName evidence="3">AB hydrolase-1 domain-containing protein</fullName>
    </recommendedName>
</protein>
<dbReference type="SUPFAM" id="SSF53474">
    <property type="entry name" value="alpha/beta-Hydrolases"/>
    <property type="match status" value="1"/>
</dbReference>
<keyword evidence="2" id="KW-1185">Reference proteome</keyword>
<dbReference type="InterPro" id="IPR029058">
    <property type="entry name" value="AB_hydrolase_fold"/>
</dbReference>
<organism evidence="1 2">
    <name type="scientific">Caenorhabditis angaria</name>
    <dbReference type="NCBI Taxonomy" id="860376"/>
    <lineage>
        <taxon>Eukaryota</taxon>
        <taxon>Metazoa</taxon>
        <taxon>Ecdysozoa</taxon>
        <taxon>Nematoda</taxon>
        <taxon>Chromadorea</taxon>
        <taxon>Rhabditida</taxon>
        <taxon>Rhabditina</taxon>
        <taxon>Rhabditomorpha</taxon>
        <taxon>Rhabditoidea</taxon>
        <taxon>Rhabditidae</taxon>
        <taxon>Peloderinae</taxon>
        <taxon>Caenorhabditis</taxon>
    </lineage>
</organism>
<gene>
    <name evidence="1" type="ORF">CAMP_LOCUS13926</name>
</gene>
<comment type="caution">
    <text evidence="1">The sequence shown here is derived from an EMBL/GenBank/DDBJ whole genome shotgun (WGS) entry which is preliminary data.</text>
</comment>
<sequence length="296" mass="33510">MHRKCIYINKDNEEIHIEAVYEDSMPNGSNVGTVIGFHGAPGSNRDFKYIRETLDILEIRFIGINYPGFGITKSYENQKFTNEERQLFTNSLLDSLSIKGKIVFVAHSRGCENALISVIEKQENMNILGLVLIAPTGLRPHQAIRSKFGLVVLDTISNYLPTFARDALLIKTFEAFGLRVASGEIAHASLKTSMTLDLENLLPHIQKFNEISTKLVVFYGGKDQIIEKEIVTEYLSNFKDHATFNFDDDILDEHFQEITTAISEHKTLSVLVDQDGHYQNKSRANIIARSIQLIFK</sequence>
<evidence type="ECO:0008006" key="3">
    <source>
        <dbReference type="Google" id="ProtNLM"/>
    </source>
</evidence>
<dbReference type="AlphaFoldDB" id="A0A9P1IW35"/>
<accession>A0A9P1IW35</accession>
<reference evidence="1" key="1">
    <citation type="submission" date="2022-11" db="EMBL/GenBank/DDBJ databases">
        <authorList>
            <person name="Kikuchi T."/>
        </authorList>
    </citation>
    <scope>NUCLEOTIDE SEQUENCE</scope>
    <source>
        <strain evidence="1">PS1010</strain>
    </source>
</reference>
<dbReference type="PANTHER" id="PTHR47533:SF4">
    <property type="entry name" value="AB HYDROLASE-1 DOMAIN-CONTAINING PROTEIN"/>
    <property type="match status" value="1"/>
</dbReference>
<dbReference type="EMBL" id="CANHGI010000005">
    <property type="protein sequence ID" value="CAI5451289.1"/>
    <property type="molecule type" value="Genomic_DNA"/>
</dbReference>
<proteinExistence type="predicted"/>
<dbReference type="OrthoDB" id="6431331at2759"/>
<dbReference type="PANTHER" id="PTHR47533">
    <property type="entry name" value="PROTEIN CBG21859"/>
    <property type="match status" value="1"/>
</dbReference>
<dbReference type="InterPro" id="IPR010463">
    <property type="entry name" value="DUF1057"/>
</dbReference>
<dbReference type="Proteomes" id="UP001152747">
    <property type="component" value="Unassembled WGS sequence"/>
</dbReference>
<name>A0A9P1IW35_9PELO</name>
<evidence type="ECO:0000313" key="2">
    <source>
        <dbReference type="Proteomes" id="UP001152747"/>
    </source>
</evidence>